<dbReference type="InterPro" id="IPR027417">
    <property type="entry name" value="P-loop_NTPase"/>
</dbReference>
<dbReference type="PANTHER" id="PTHR36978">
    <property type="entry name" value="P-LOOP CONTAINING NUCLEOTIDE TRIPHOSPHATE HYDROLASE"/>
    <property type="match status" value="1"/>
</dbReference>
<dbReference type="AlphaFoldDB" id="A0A3B0ZA91"/>
<reference evidence="2" key="1">
    <citation type="submission" date="2018-06" db="EMBL/GenBank/DDBJ databases">
        <authorList>
            <person name="Zhirakovskaya E."/>
        </authorList>
    </citation>
    <scope>NUCLEOTIDE SEQUENCE</scope>
</reference>
<gene>
    <name evidence="2" type="ORF">MNBD_GAMMA16-2190</name>
</gene>
<dbReference type="InterPro" id="IPR040632">
    <property type="entry name" value="Sulfotransfer_4"/>
</dbReference>
<feature type="region of interest" description="Disordered" evidence="1">
    <location>
        <begin position="183"/>
        <end position="204"/>
    </location>
</feature>
<name>A0A3B0ZA91_9ZZZZ</name>
<dbReference type="Pfam" id="PF17784">
    <property type="entry name" value="Sulfotransfer_4"/>
    <property type="match status" value="1"/>
</dbReference>
<accession>A0A3B0ZA91</accession>
<dbReference type="PANTHER" id="PTHR36978:SF4">
    <property type="entry name" value="P-LOOP CONTAINING NUCLEOSIDE TRIPHOSPHATE HYDROLASE PROTEIN"/>
    <property type="match status" value="1"/>
</dbReference>
<proteinExistence type="predicted"/>
<protein>
    <recommendedName>
        <fullName evidence="3">Sulfotransferase family protein</fullName>
    </recommendedName>
</protein>
<sequence length="204" mass="22891">MTLSIIGAGFGRTGTASMKSALEMLGLGPCHHMKEVMASSEQTLLWRQVAQGNLSSWDEVFNGFNSAIDWPAAYYWRELSEYYPNAKILLTVRSSESWYTSMVNTIFKILKSSTDPDSVGSKLIAQGVFDGRLDDPEYAIAMYEKNIAEVQATFNQDRLLTYNLGDGWEPLCRFLDKPVPDTSFPRSNSKDEFDAMMAKTNKPP</sequence>
<dbReference type="SUPFAM" id="SSF52540">
    <property type="entry name" value="P-loop containing nucleoside triphosphate hydrolases"/>
    <property type="match status" value="1"/>
</dbReference>
<evidence type="ECO:0000313" key="2">
    <source>
        <dbReference type="EMBL" id="VAW85113.1"/>
    </source>
</evidence>
<dbReference type="EMBL" id="UOFO01000060">
    <property type="protein sequence ID" value="VAW85113.1"/>
    <property type="molecule type" value="Genomic_DNA"/>
</dbReference>
<dbReference type="Gene3D" id="3.40.50.300">
    <property type="entry name" value="P-loop containing nucleotide triphosphate hydrolases"/>
    <property type="match status" value="1"/>
</dbReference>
<evidence type="ECO:0000256" key="1">
    <source>
        <dbReference type="SAM" id="MobiDB-lite"/>
    </source>
</evidence>
<organism evidence="2">
    <name type="scientific">hydrothermal vent metagenome</name>
    <dbReference type="NCBI Taxonomy" id="652676"/>
    <lineage>
        <taxon>unclassified sequences</taxon>
        <taxon>metagenomes</taxon>
        <taxon>ecological metagenomes</taxon>
    </lineage>
</organism>
<evidence type="ECO:0008006" key="3">
    <source>
        <dbReference type="Google" id="ProtNLM"/>
    </source>
</evidence>